<name>A0AAW2TG61_9LAMI</name>
<dbReference type="PANTHER" id="PTHR31286">
    <property type="entry name" value="GLYCINE-RICH CELL WALL STRUCTURAL PROTEIN 1.8-LIKE"/>
    <property type="match status" value="1"/>
</dbReference>
<dbReference type="GO" id="GO:0003824">
    <property type="term" value="F:catalytic activity"/>
    <property type="evidence" value="ECO:0007669"/>
    <property type="project" value="InterPro"/>
</dbReference>
<accession>A0AAW2TG61</accession>
<organism evidence="2">
    <name type="scientific">Sesamum latifolium</name>
    <dbReference type="NCBI Taxonomy" id="2727402"/>
    <lineage>
        <taxon>Eukaryota</taxon>
        <taxon>Viridiplantae</taxon>
        <taxon>Streptophyta</taxon>
        <taxon>Embryophyta</taxon>
        <taxon>Tracheophyta</taxon>
        <taxon>Spermatophyta</taxon>
        <taxon>Magnoliopsida</taxon>
        <taxon>eudicotyledons</taxon>
        <taxon>Gunneridae</taxon>
        <taxon>Pentapetalae</taxon>
        <taxon>asterids</taxon>
        <taxon>lamiids</taxon>
        <taxon>Lamiales</taxon>
        <taxon>Pedaliaceae</taxon>
        <taxon>Sesamum</taxon>
    </lineage>
</organism>
<dbReference type="InterPro" id="IPR036691">
    <property type="entry name" value="Endo/exonu/phosph_ase_sf"/>
</dbReference>
<protein>
    <recommendedName>
        <fullName evidence="1">Endonuclease/exonuclease/phosphatase domain-containing protein</fullName>
    </recommendedName>
</protein>
<proteinExistence type="predicted"/>
<comment type="caution">
    <text evidence="2">The sequence shown here is derived from an EMBL/GenBank/DDBJ whole genome shotgun (WGS) entry which is preliminary data.</text>
</comment>
<dbReference type="SUPFAM" id="SSF56219">
    <property type="entry name" value="DNase I-like"/>
    <property type="match status" value="1"/>
</dbReference>
<reference evidence="2" key="2">
    <citation type="journal article" date="2024" name="Plant">
        <title>Genomic evolution and insights into agronomic trait innovations of Sesamum species.</title>
        <authorList>
            <person name="Miao H."/>
            <person name="Wang L."/>
            <person name="Qu L."/>
            <person name="Liu H."/>
            <person name="Sun Y."/>
            <person name="Le M."/>
            <person name="Wang Q."/>
            <person name="Wei S."/>
            <person name="Zheng Y."/>
            <person name="Lin W."/>
            <person name="Duan Y."/>
            <person name="Cao H."/>
            <person name="Xiong S."/>
            <person name="Wang X."/>
            <person name="Wei L."/>
            <person name="Li C."/>
            <person name="Ma Q."/>
            <person name="Ju M."/>
            <person name="Zhao R."/>
            <person name="Li G."/>
            <person name="Mu C."/>
            <person name="Tian Q."/>
            <person name="Mei H."/>
            <person name="Zhang T."/>
            <person name="Gao T."/>
            <person name="Zhang H."/>
        </authorList>
    </citation>
    <scope>NUCLEOTIDE SEQUENCE</scope>
    <source>
        <strain evidence="2">KEN1</strain>
    </source>
</reference>
<evidence type="ECO:0000313" key="2">
    <source>
        <dbReference type="EMBL" id="KAL0402671.1"/>
    </source>
</evidence>
<sequence length="360" mass="40038">MNIANTGHASNIFGRSDEMLSGKDAKIEAMGMKKTSFAGLFCSNRQLTGDNKLTKFAVEDGIVMLESNDLIDVRAKLGHCLIGYIADKFSGLKAIRALAQSWEASFQQHDSGCLIFLLHFKEDDINLTLVWAILPSLSLECWHPNVLGKIGSRLGTPIAMDSLTMKMERVSYDRILVEVDASNTLVDQAEFIIPNGVIKKRPIIYEFTPKFCLECNHFGHLKDSCQGIQPPAAGHRSMWEKLLELGQPLNMSLLILGDFNCVKSLEEKQHGATTTYDSSPVWCKLDRVLLNNELLDVDLHCNAHLNPPGCLSDHSSGIVSILDLPAPKPKPFRFFNIWADHPDFITTVENGWNLNMDGTP</sequence>
<dbReference type="EMBL" id="JACGWN010000015">
    <property type="protein sequence ID" value="KAL0402671.1"/>
    <property type="molecule type" value="Genomic_DNA"/>
</dbReference>
<evidence type="ECO:0000259" key="1">
    <source>
        <dbReference type="Pfam" id="PF03372"/>
    </source>
</evidence>
<dbReference type="PANTHER" id="PTHR31286:SF168">
    <property type="entry name" value="DUF4283 DOMAIN-CONTAINING PROTEIN"/>
    <property type="match status" value="1"/>
</dbReference>
<dbReference type="InterPro" id="IPR005135">
    <property type="entry name" value="Endo/exonuclease/phosphatase"/>
</dbReference>
<dbReference type="AlphaFoldDB" id="A0AAW2TG61"/>
<dbReference type="InterPro" id="IPR040256">
    <property type="entry name" value="At4g02000-like"/>
</dbReference>
<gene>
    <name evidence="2" type="ORF">Slati_4297000</name>
</gene>
<dbReference type="Pfam" id="PF03372">
    <property type="entry name" value="Exo_endo_phos"/>
    <property type="match status" value="1"/>
</dbReference>
<reference evidence="2" key="1">
    <citation type="submission" date="2020-06" db="EMBL/GenBank/DDBJ databases">
        <authorList>
            <person name="Li T."/>
            <person name="Hu X."/>
            <person name="Zhang T."/>
            <person name="Song X."/>
            <person name="Zhang H."/>
            <person name="Dai N."/>
            <person name="Sheng W."/>
            <person name="Hou X."/>
            <person name="Wei L."/>
        </authorList>
    </citation>
    <scope>NUCLEOTIDE SEQUENCE</scope>
    <source>
        <strain evidence="2">KEN1</strain>
        <tissue evidence="2">Leaf</tissue>
    </source>
</reference>
<feature type="domain" description="Endonuclease/exonuclease/phosphatase" evidence="1">
    <location>
        <begin position="230"/>
        <end position="314"/>
    </location>
</feature>